<dbReference type="AlphaFoldDB" id="A0A4Q8D2S0"/>
<organism evidence="1 2">
    <name type="scientific">Spiribacter vilamensis</name>
    <dbReference type="NCBI Taxonomy" id="531306"/>
    <lineage>
        <taxon>Bacteria</taxon>
        <taxon>Pseudomonadati</taxon>
        <taxon>Pseudomonadota</taxon>
        <taxon>Gammaproteobacteria</taxon>
        <taxon>Chromatiales</taxon>
        <taxon>Ectothiorhodospiraceae</taxon>
        <taxon>Spiribacter</taxon>
    </lineage>
</organism>
<keyword evidence="2" id="KW-1185">Reference proteome</keyword>
<accession>A0A4Q8D2S0</accession>
<comment type="caution">
    <text evidence="1">The sequence shown here is derived from an EMBL/GenBank/DDBJ whole genome shotgun (WGS) entry which is preliminary data.</text>
</comment>
<dbReference type="EMBL" id="SHLI01000001">
    <property type="protein sequence ID" value="RZU99721.1"/>
    <property type="molecule type" value="Genomic_DNA"/>
</dbReference>
<dbReference type="Proteomes" id="UP000292298">
    <property type="component" value="Unassembled WGS sequence"/>
</dbReference>
<proteinExistence type="predicted"/>
<name>A0A4Q8D2S0_9GAMM</name>
<sequence>MLLTLPEPERHLFRAADILSRKMDTSELK</sequence>
<gene>
    <name evidence="1" type="ORF">EV698_2023</name>
</gene>
<protein>
    <submittedName>
        <fullName evidence="1">Uncharacterized protein</fullName>
    </submittedName>
</protein>
<reference evidence="1 2" key="1">
    <citation type="submission" date="2019-02" db="EMBL/GenBank/DDBJ databases">
        <title>Genomic Encyclopedia of Type Strains, Phase IV (KMG-IV): sequencing the most valuable type-strain genomes for metagenomic binning, comparative biology and taxonomic classification.</title>
        <authorList>
            <person name="Goeker M."/>
        </authorList>
    </citation>
    <scope>NUCLEOTIDE SEQUENCE [LARGE SCALE GENOMIC DNA]</scope>
    <source>
        <strain evidence="1 2">DSM 21056</strain>
    </source>
</reference>
<evidence type="ECO:0000313" key="1">
    <source>
        <dbReference type="EMBL" id="RZU99721.1"/>
    </source>
</evidence>
<evidence type="ECO:0000313" key="2">
    <source>
        <dbReference type="Proteomes" id="UP000292298"/>
    </source>
</evidence>